<keyword evidence="2" id="KW-1185">Reference proteome</keyword>
<evidence type="ECO:0000313" key="1">
    <source>
        <dbReference type="EMBL" id="MEQ2236999.1"/>
    </source>
</evidence>
<evidence type="ECO:0000313" key="2">
    <source>
        <dbReference type="Proteomes" id="UP001482620"/>
    </source>
</evidence>
<accession>A0ABV0TWW6</accession>
<name>A0ABV0TWW6_9TELE</name>
<proteinExistence type="predicted"/>
<comment type="caution">
    <text evidence="1">The sequence shown here is derived from an EMBL/GenBank/DDBJ whole genome shotgun (WGS) entry which is preliminary data.</text>
</comment>
<reference evidence="1 2" key="1">
    <citation type="submission" date="2021-06" db="EMBL/GenBank/DDBJ databases">
        <authorList>
            <person name="Palmer J.M."/>
        </authorList>
    </citation>
    <scope>NUCLEOTIDE SEQUENCE [LARGE SCALE GENOMIC DNA]</scope>
    <source>
        <strain evidence="2">if_2019</strain>
        <tissue evidence="1">Muscle</tissue>
    </source>
</reference>
<dbReference type="EMBL" id="JAHRIQ010048152">
    <property type="protein sequence ID" value="MEQ2236999.1"/>
    <property type="molecule type" value="Genomic_DNA"/>
</dbReference>
<organism evidence="1 2">
    <name type="scientific">Ilyodon furcidens</name>
    <name type="common">goldbreast splitfin</name>
    <dbReference type="NCBI Taxonomy" id="33524"/>
    <lineage>
        <taxon>Eukaryota</taxon>
        <taxon>Metazoa</taxon>
        <taxon>Chordata</taxon>
        <taxon>Craniata</taxon>
        <taxon>Vertebrata</taxon>
        <taxon>Euteleostomi</taxon>
        <taxon>Actinopterygii</taxon>
        <taxon>Neopterygii</taxon>
        <taxon>Teleostei</taxon>
        <taxon>Neoteleostei</taxon>
        <taxon>Acanthomorphata</taxon>
        <taxon>Ovalentaria</taxon>
        <taxon>Atherinomorphae</taxon>
        <taxon>Cyprinodontiformes</taxon>
        <taxon>Goodeidae</taxon>
        <taxon>Ilyodon</taxon>
    </lineage>
</organism>
<dbReference type="Proteomes" id="UP001482620">
    <property type="component" value="Unassembled WGS sequence"/>
</dbReference>
<protein>
    <submittedName>
        <fullName evidence="1">Uncharacterized protein</fullName>
    </submittedName>
</protein>
<sequence>MSDIENNFQPCVCFVKLRRGDDYSHTVFSLVKSKQHKSSAVRSSETRQQVLYILICSMSGRQSYKKRPGNGPDIPNLICTINPRLQLLLHSSVYFVGVFRPNYARWQASLKTD</sequence>
<gene>
    <name evidence="1" type="ORF">ILYODFUR_018563</name>
</gene>